<organism evidence="5 6">
    <name type="scientific">Actinomycetospora rhizophila</name>
    <dbReference type="NCBI Taxonomy" id="1416876"/>
    <lineage>
        <taxon>Bacteria</taxon>
        <taxon>Bacillati</taxon>
        <taxon>Actinomycetota</taxon>
        <taxon>Actinomycetes</taxon>
        <taxon>Pseudonocardiales</taxon>
        <taxon>Pseudonocardiaceae</taxon>
        <taxon>Actinomycetospora</taxon>
    </lineage>
</organism>
<dbReference type="SMART" id="SM01092">
    <property type="entry name" value="CO_deh_flav_C"/>
    <property type="match status" value="1"/>
</dbReference>
<dbReference type="Pfam" id="PF00941">
    <property type="entry name" value="FAD_binding_5"/>
    <property type="match status" value="1"/>
</dbReference>
<evidence type="ECO:0000313" key="6">
    <source>
        <dbReference type="Proteomes" id="UP001596175"/>
    </source>
</evidence>
<dbReference type="EMBL" id="JBHSKG010000005">
    <property type="protein sequence ID" value="MFC5139124.1"/>
    <property type="molecule type" value="Genomic_DNA"/>
</dbReference>
<dbReference type="SUPFAM" id="SSF56176">
    <property type="entry name" value="FAD-binding/transporter-associated domain-like"/>
    <property type="match status" value="1"/>
</dbReference>
<evidence type="ECO:0000313" key="5">
    <source>
        <dbReference type="EMBL" id="MFC5139124.1"/>
    </source>
</evidence>
<evidence type="ECO:0000256" key="1">
    <source>
        <dbReference type="ARBA" id="ARBA00022630"/>
    </source>
</evidence>
<sequence>MKPPRFLYCDPETLDEAVALKTQHEFDALVLAGGQSLMPMLNMRLAGPDVLIDINGVTDLQRITRTDGVLEIGAGVRQSVLEADAQAAAAVPLIAAAMPHIGHIENRHRGTVGGSIAHADAAAELPCTAITLDAVVVVRSERGEREIPAADFFQGFLTNSCEPDELVVAVRYPVTAPSAGSAFVEFARREGDFALASAGAVAEVDGSGRFANLAVGVGSITTEPVRARAVEEALVGRDVTPEAIREAAGLITESVTVGDDMHATATYRRHLATTVVSRAVAAAAADAQNRSSS</sequence>
<gene>
    <name evidence="5" type="ORF">ACFPK1_12850</name>
</gene>
<dbReference type="Gene3D" id="3.30.465.10">
    <property type="match status" value="1"/>
</dbReference>
<proteinExistence type="predicted"/>
<dbReference type="InterPro" id="IPR016169">
    <property type="entry name" value="FAD-bd_PCMH_sub2"/>
</dbReference>
<dbReference type="Gene3D" id="3.30.43.10">
    <property type="entry name" value="Uridine Diphospho-n-acetylenolpyruvylglucosamine Reductase, domain 2"/>
    <property type="match status" value="1"/>
</dbReference>
<dbReference type="SUPFAM" id="SSF55447">
    <property type="entry name" value="CO dehydrogenase flavoprotein C-terminal domain-like"/>
    <property type="match status" value="1"/>
</dbReference>
<protein>
    <submittedName>
        <fullName evidence="5">FAD binding domain-containing protein</fullName>
    </submittedName>
</protein>
<evidence type="ECO:0000256" key="3">
    <source>
        <dbReference type="ARBA" id="ARBA00023002"/>
    </source>
</evidence>
<dbReference type="InterPro" id="IPR036318">
    <property type="entry name" value="FAD-bd_PCMH-like_sf"/>
</dbReference>
<dbReference type="InterPro" id="IPR005107">
    <property type="entry name" value="CO_DH_flav_C"/>
</dbReference>
<dbReference type="PROSITE" id="PS51387">
    <property type="entry name" value="FAD_PCMH"/>
    <property type="match status" value="1"/>
</dbReference>
<accession>A0ABV9ZI16</accession>
<evidence type="ECO:0000256" key="2">
    <source>
        <dbReference type="ARBA" id="ARBA00022827"/>
    </source>
</evidence>
<dbReference type="Pfam" id="PF03450">
    <property type="entry name" value="CO_deh_flav_C"/>
    <property type="match status" value="1"/>
</dbReference>
<keyword evidence="2" id="KW-0274">FAD</keyword>
<keyword evidence="6" id="KW-1185">Reference proteome</keyword>
<dbReference type="Proteomes" id="UP001596175">
    <property type="component" value="Unassembled WGS sequence"/>
</dbReference>
<dbReference type="InterPro" id="IPR016167">
    <property type="entry name" value="FAD-bd_PCMH_sub1"/>
</dbReference>
<dbReference type="InterPro" id="IPR051312">
    <property type="entry name" value="Diverse_Substr_Oxidored"/>
</dbReference>
<reference evidence="6" key="1">
    <citation type="journal article" date="2019" name="Int. J. Syst. Evol. Microbiol.">
        <title>The Global Catalogue of Microorganisms (GCM) 10K type strain sequencing project: providing services to taxonomists for standard genome sequencing and annotation.</title>
        <authorList>
            <consortium name="The Broad Institute Genomics Platform"/>
            <consortium name="The Broad Institute Genome Sequencing Center for Infectious Disease"/>
            <person name="Wu L."/>
            <person name="Ma J."/>
        </authorList>
    </citation>
    <scope>NUCLEOTIDE SEQUENCE [LARGE SCALE GENOMIC DNA]</scope>
    <source>
        <strain evidence="6">XZYJ18</strain>
    </source>
</reference>
<dbReference type="PANTHER" id="PTHR42659:SF2">
    <property type="entry name" value="XANTHINE DEHYDROGENASE SUBUNIT C-RELATED"/>
    <property type="match status" value="1"/>
</dbReference>
<keyword evidence="1" id="KW-0285">Flavoprotein</keyword>
<evidence type="ECO:0000259" key="4">
    <source>
        <dbReference type="PROSITE" id="PS51387"/>
    </source>
</evidence>
<dbReference type="InterPro" id="IPR036683">
    <property type="entry name" value="CO_DH_flav_C_dom_sf"/>
</dbReference>
<feature type="domain" description="FAD-binding PCMH-type" evidence="4">
    <location>
        <begin position="1"/>
        <end position="177"/>
    </location>
</feature>
<name>A0ABV9ZI16_9PSEU</name>
<dbReference type="InterPro" id="IPR002346">
    <property type="entry name" value="Mopterin_DH_FAD-bd"/>
</dbReference>
<dbReference type="PANTHER" id="PTHR42659">
    <property type="entry name" value="XANTHINE DEHYDROGENASE SUBUNIT C-RELATED"/>
    <property type="match status" value="1"/>
</dbReference>
<comment type="caution">
    <text evidence="5">The sequence shown here is derived from an EMBL/GenBank/DDBJ whole genome shotgun (WGS) entry which is preliminary data.</text>
</comment>
<keyword evidence="3" id="KW-0560">Oxidoreductase</keyword>
<dbReference type="RefSeq" id="WP_378021312.1">
    <property type="nucleotide sequence ID" value="NZ_JBHSKG010000005.1"/>
</dbReference>
<dbReference type="InterPro" id="IPR016166">
    <property type="entry name" value="FAD-bd_PCMH"/>
</dbReference>
<dbReference type="Gene3D" id="3.30.390.50">
    <property type="entry name" value="CO dehydrogenase flavoprotein, C-terminal domain"/>
    <property type="match status" value="1"/>
</dbReference>